<evidence type="ECO:0000256" key="2">
    <source>
        <dbReference type="ARBA" id="ARBA00022722"/>
    </source>
</evidence>
<reference evidence="8 9" key="1">
    <citation type="journal article" date="2017" name="Infect. Genet. Evol.">
        <title>The new phylogeny of the genus Mycobacterium: The old and the news.</title>
        <authorList>
            <person name="Tortoli E."/>
            <person name="Fedrizzi T."/>
            <person name="Meehan C.J."/>
            <person name="Trovato A."/>
            <person name="Grottola A."/>
            <person name="Giacobazzi E."/>
            <person name="Serpini G.F."/>
            <person name="Tagliazucchi S."/>
            <person name="Fabio A."/>
            <person name="Bettua C."/>
            <person name="Bertorelli R."/>
            <person name="Frascaro F."/>
            <person name="De Sanctis V."/>
            <person name="Pecorari M."/>
            <person name="Jousson O."/>
            <person name="Segata N."/>
            <person name="Cirillo D.M."/>
        </authorList>
    </citation>
    <scope>NUCLEOTIDE SEQUENCE [LARGE SCALE GENOMIC DNA]</scope>
    <source>
        <strain evidence="8 9">CIP1034565</strain>
    </source>
</reference>
<evidence type="ECO:0000256" key="1">
    <source>
        <dbReference type="ARBA" id="ARBA00022649"/>
    </source>
</evidence>
<dbReference type="PANTHER" id="PTHR42188">
    <property type="entry name" value="23S RRNA-SPECIFIC ENDONUCLEASE VAPC20"/>
    <property type="match status" value="1"/>
</dbReference>
<evidence type="ECO:0000313" key="9">
    <source>
        <dbReference type="Proteomes" id="UP000230551"/>
    </source>
</evidence>
<dbReference type="SUPFAM" id="SSF88723">
    <property type="entry name" value="PIN domain-like"/>
    <property type="match status" value="1"/>
</dbReference>
<name>A0A2G5P9Q8_9MYCO</name>
<dbReference type="HAMAP" id="MF_00265">
    <property type="entry name" value="VapC_Nob1"/>
    <property type="match status" value="1"/>
</dbReference>
<dbReference type="GO" id="GO:0016075">
    <property type="term" value="P:rRNA catabolic process"/>
    <property type="evidence" value="ECO:0007669"/>
    <property type="project" value="TreeGrafter"/>
</dbReference>
<gene>
    <name evidence="6" type="primary">vapC</name>
    <name evidence="8" type="ORF">CQY22_010785</name>
</gene>
<evidence type="ECO:0000313" key="8">
    <source>
        <dbReference type="EMBL" id="PIB75082.1"/>
    </source>
</evidence>
<comment type="caution">
    <text evidence="8">The sequence shown here is derived from an EMBL/GenBank/DDBJ whole genome shotgun (WGS) entry which is preliminary data.</text>
</comment>
<dbReference type="GO" id="GO:0004521">
    <property type="term" value="F:RNA endonuclease activity"/>
    <property type="evidence" value="ECO:0007669"/>
    <property type="project" value="InterPro"/>
</dbReference>
<keyword evidence="5 6" id="KW-0460">Magnesium</keyword>
<dbReference type="Proteomes" id="UP000230551">
    <property type="component" value="Unassembled WGS sequence"/>
</dbReference>
<comment type="function">
    <text evidence="6">Toxic component of a toxin-antitoxin (TA) system. An RNase.</text>
</comment>
<dbReference type="GO" id="GO:0090729">
    <property type="term" value="F:toxin activity"/>
    <property type="evidence" value="ECO:0007669"/>
    <property type="project" value="UniProtKB-KW"/>
</dbReference>
<comment type="cofactor">
    <cofactor evidence="6">
        <name>Mg(2+)</name>
        <dbReference type="ChEBI" id="CHEBI:18420"/>
    </cofactor>
</comment>
<dbReference type="STRING" id="85968.GCA_900073015_00252"/>
<proteinExistence type="inferred from homology"/>
<evidence type="ECO:0000259" key="7">
    <source>
        <dbReference type="Pfam" id="PF01850"/>
    </source>
</evidence>
<dbReference type="Gene3D" id="3.40.50.1010">
    <property type="entry name" value="5'-nuclease"/>
    <property type="match status" value="1"/>
</dbReference>
<dbReference type="EC" id="3.1.-.-" evidence="6"/>
<keyword evidence="1 6" id="KW-1277">Toxin-antitoxin system</keyword>
<dbReference type="InterPro" id="IPR029060">
    <property type="entry name" value="PIN-like_dom_sf"/>
</dbReference>
<dbReference type="PANTHER" id="PTHR42188:SF1">
    <property type="entry name" value="23S RRNA-SPECIFIC ENDONUCLEASE VAPC20"/>
    <property type="match status" value="1"/>
</dbReference>
<dbReference type="GO" id="GO:0000287">
    <property type="term" value="F:magnesium ion binding"/>
    <property type="evidence" value="ECO:0007669"/>
    <property type="project" value="UniProtKB-UniRule"/>
</dbReference>
<dbReference type="Pfam" id="PF01850">
    <property type="entry name" value="PIN"/>
    <property type="match status" value="1"/>
</dbReference>
<dbReference type="GO" id="GO:0016787">
    <property type="term" value="F:hydrolase activity"/>
    <property type="evidence" value="ECO:0007669"/>
    <property type="project" value="UniProtKB-KW"/>
</dbReference>
<organism evidence="8 9">
    <name type="scientific">Mycolicibacterium brumae</name>
    <dbReference type="NCBI Taxonomy" id="85968"/>
    <lineage>
        <taxon>Bacteria</taxon>
        <taxon>Bacillati</taxon>
        <taxon>Actinomycetota</taxon>
        <taxon>Actinomycetes</taxon>
        <taxon>Mycobacteriales</taxon>
        <taxon>Mycobacteriaceae</taxon>
        <taxon>Mycolicibacterium</taxon>
    </lineage>
</organism>
<evidence type="ECO:0000256" key="6">
    <source>
        <dbReference type="HAMAP-Rule" id="MF_00265"/>
    </source>
</evidence>
<dbReference type="InterPro" id="IPR022907">
    <property type="entry name" value="VapC_family"/>
</dbReference>
<dbReference type="EMBL" id="PDCN02000012">
    <property type="protein sequence ID" value="PIB75082.1"/>
    <property type="molecule type" value="Genomic_DNA"/>
</dbReference>
<feature type="binding site" evidence="6">
    <location>
        <position position="4"/>
    </location>
    <ligand>
        <name>Mg(2+)</name>
        <dbReference type="ChEBI" id="CHEBI:18420"/>
    </ligand>
</feature>
<keyword evidence="2 6" id="KW-0540">Nuclease</keyword>
<dbReference type="InterPro" id="IPR002716">
    <property type="entry name" value="PIN_dom"/>
</dbReference>
<protein>
    <recommendedName>
        <fullName evidence="6">Ribonuclease VapC</fullName>
        <shortName evidence="6">RNase VapC</shortName>
        <ecNumber evidence="6">3.1.-.-</ecNumber>
    </recommendedName>
    <alternativeName>
        <fullName evidence="6">Toxin VapC</fullName>
    </alternativeName>
</protein>
<evidence type="ECO:0000256" key="4">
    <source>
        <dbReference type="ARBA" id="ARBA00022801"/>
    </source>
</evidence>
<feature type="domain" description="PIN" evidence="7">
    <location>
        <begin position="1"/>
        <end position="120"/>
    </location>
</feature>
<dbReference type="AlphaFoldDB" id="A0A2G5P9Q8"/>
<dbReference type="OrthoDB" id="32665at2"/>
<evidence type="ECO:0000256" key="3">
    <source>
        <dbReference type="ARBA" id="ARBA00022723"/>
    </source>
</evidence>
<accession>A0A2G5P9Q8</accession>
<evidence type="ECO:0000256" key="5">
    <source>
        <dbReference type="ARBA" id="ARBA00022842"/>
    </source>
</evidence>
<keyword evidence="3 6" id="KW-0479">Metal-binding</keyword>
<sequence>MIVDTSVLLALFDSRDPHHAAASAAIDNTDELLVVSPYVVAELDYLVATRIGVEAELAVLRELSGGAWELAEFTPSDLRKAAEVVDKYRDKHIGVADASNVVLADQHQTLTIATLDRRHFDVLRPLKGGHFTVVP</sequence>
<dbReference type="RefSeq" id="WP_090585084.1">
    <property type="nucleotide sequence ID" value="NZ_CP104302.1"/>
</dbReference>
<dbReference type="InterPro" id="IPR039018">
    <property type="entry name" value="VapC20-like"/>
</dbReference>
<comment type="similarity">
    <text evidence="6">Belongs to the PINc/VapC protein family.</text>
</comment>
<keyword evidence="6" id="KW-0800">Toxin</keyword>
<keyword evidence="9" id="KW-1185">Reference proteome</keyword>
<feature type="binding site" evidence="6">
    <location>
        <position position="97"/>
    </location>
    <ligand>
        <name>Mg(2+)</name>
        <dbReference type="ChEBI" id="CHEBI:18420"/>
    </ligand>
</feature>
<keyword evidence="4 6" id="KW-0378">Hydrolase</keyword>